<keyword evidence="3" id="KW-1185">Reference proteome</keyword>
<sequence length="170" mass="19694">MKKFSSLLFIVFFIVSISGCSNLSDPQQVTVEYVNAIVKEDLQIAEREETVVSLSATNATPEVKDIIEEVKKVKQNSQDYTGKNWLIGSYFIAQNPFEPETESYSSQIVHIPASSYKKAKRRDLYLFFRLIKGNGEWKIFDFQDEPKNYTEGKAILDYRMNQQEAWQQID</sequence>
<dbReference type="Proteomes" id="UP000251213">
    <property type="component" value="Unassembled WGS sequence"/>
</dbReference>
<dbReference type="EMBL" id="QJKK01000004">
    <property type="protein sequence ID" value="RAL24323.1"/>
    <property type="molecule type" value="Genomic_DNA"/>
</dbReference>
<organism evidence="2 3">
    <name type="scientific">Thermoflavimicrobium daqui</name>
    <dbReference type="NCBI Taxonomy" id="2137476"/>
    <lineage>
        <taxon>Bacteria</taxon>
        <taxon>Bacillati</taxon>
        <taxon>Bacillota</taxon>
        <taxon>Bacilli</taxon>
        <taxon>Bacillales</taxon>
        <taxon>Thermoactinomycetaceae</taxon>
        <taxon>Thermoflavimicrobium</taxon>
    </lineage>
</organism>
<feature type="chain" id="PRO_5016660474" evidence="1">
    <location>
        <begin position="24"/>
        <end position="170"/>
    </location>
</feature>
<dbReference type="AlphaFoldDB" id="A0A364K4N7"/>
<gene>
    <name evidence="2" type="ORF">DL897_08310</name>
</gene>
<evidence type="ECO:0000313" key="2">
    <source>
        <dbReference type="EMBL" id="RAL24323.1"/>
    </source>
</evidence>
<keyword evidence="1" id="KW-0732">Signal</keyword>
<feature type="signal peptide" evidence="1">
    <location>
        <begin position="1"/>
        <end position="23"/>
    </location>
</feature>
<comment type="caution">
    <text evidence="2">The sequence shown here is derived from an EMBL/GenBank/DDBJ whole genome shotgun (WGS) entry which is preliminary data.</text>
</comment>
<dbReference type="PROSITE" id="PS51257">
    <property type="entry name" value="PROKAR_LIPOPROTEIN"/>
    <property type="match status" value="1"/>
</dbReference>
<protein>
    <submittedName>
        <fullName evidence="2">Uncharacterized protein</fullName>
    </submittedName>
</protein>
<evidence type="ECO:0000313" key="3">
    <source>
        <dbReference type="Proteomes" id="UP000251213"/>
    </source>
</evidence>
<reference evidence="2 3" key="2">
    <citation type="submission" date="2018-06" db="EMBL/GenBank/DDBJ databases">
        <authorList>
            <person name="Zhirakovskaya E."/>
        </authorList>
    </citation>
    <scope>NUCLEOTIDE SEQUENCE [LARGE SCALE GENOMIC DNA]</scope>
    <source>
        <strain evidence="2 3">FBKL4.011</strain>
    </source>
</reference>
<accession>A0A364K4N7</accession>
<reference evidence="2 3" key="1">
    <citation type="submission" date="2018-06" db="EMBL/GenBank/DDBJ databases">
        <title>Thermoflavimicrobium daqus sp. nov., a thermophilic microbe isolated from Moutai-flavour Daqu.</title>
        <authorList>
            <person name="Wang X."/>
            <person name="Zhou H."/>
        </authorList>
    </citation>
    <scope>NUCLEOTIDE SEQUENCE [LARGE SCALE GENOMIC DNA]</scope>
    <source>
        <strain evidence="2 3">FBKL4.011</strain>
    </source>
</reference>
<dbReference type="RefSeq" id="WP_113658693.1">
    <property type="nucleotide sequence ID" value="NZ_KZ845666.1"/>
</dbReference>
<name>A0A364K4N7_9BACL</name>
<proteinExistence type="predicted"/>
<evidence type="ECO:0000256" key="1">
    <source>
        <dbReference type="SAM" id="SignalP"/>
    </source>
</evidence>